<proteinExistence type="inferred from homology"/>
<dbReference type="EMBL" id="CP000142">
    <property type="protein sequence ID" value="ABA88029.2"/>
    <property type="molecule type" value="Genomic_DNA"/>
</dbReference>
<dbReference type="InterPro" id="IPR033644">
    <property type="entry name" value="Ferrochelatase_C"/>
</dbReference>
<dbReference type="SUPFAM" id="SSF53800">
    <property type="entry name" value="Chelatase"/>
    <property type="match status" value="1"/>
</dbReference>
<keyword evidence="10" id="KW-1185">Reference proteome</keyword>
<feature type="binding site" evidence="7">
    <location>
        <position position="276"/>
    </location>
    <ligand>
        <name>Fe(2+)</name>
        <dbReference type="ChEBI" id="CHEBI:29033"/>
    </ligand>
</feature>
<dbReference type="AlphaFoldDB" id="Q3A6H8"/>
<dbReference type="InterPro" id="IPR001015">
    <property type="entry name" value="Ferrochelatase"/>
</dbReference>
<evidence type="ECO:0000256" key="5">
    <source>
        <dbReference type="ARBA" id="ARBA00023244"/>
    </source>
</evidence>
<accession>Q3A6H8</accession>
<dbReference type="NCBIfam" id="TIGR00109">
    <property type="entry name" value="hemH"/>
    <property type="match status" value="1"/>
</dbReference>
<keyword evidence="7" id="KW-0963">Cytoplasm</keyword>
<comment type="similarity">
    <text evidence="1 7 8">Belongs to the ferrochelatase family.</text>
</comment>
<dbReference type="STRING" id="338963.Pcar_0770"/>
<keyword evidence="2 7" id="KW-0408">Iron</keyword>
<protein>
    <recommendedName>
        <fullName evidence="7">Ferrochelatase</fullName>
        <ecNumber evidence="7">4.98.1.1</ecNumber>
    </recommendedName>
    <alternativeName>
        <fullName evidence="7">Heme synthase</fullName>
    </alternativeName>
    <alternativeName>
        <fullName evidence="7">Protoheme ferro-lyase</fullName>
    </alternativeName>
</protein>
<comment type="catalytic activity">
    <reaction evidence="7">
        <text>heme b + 2 H(+) = protoporphyrin IX + Fe(2+)</text>
        <dbReference type="Rhea" id="RHEA:22584"/>
        <dbReference type="ChEBI" id="CHEBI:15378"/>
        <dbReference type="ChEBI" id="CHEBI:29033"/>
        <dbReference type="ChEBI" id="CHEBI:57306"/>
        <dbReference type="ChEBI" id="CHEBI:60344"/>
        <dbReference type="EC" id="4.98.1.1"/>
    </reaction>
</comment>
<comment type="pathway">
    <text evidence="7">Porphyrin-containing compound metabolism; protoheme biosynthesis; protoheme from protoporphyrin-IX: step 1/1.</text>
</comment>
<dbReference type="EC" id="4.98.1.1" evidence="7"/>
<evidence type="ECO:0000256" key="3">
    <source>
        <dbReference type="ARBA" id="ARBA00023133"/>
    </source>
</evidence>
<evidence type="ECO:0000256" key="8">
    <source>
        <dbReference type="RuleBase" id="RU004185"/>
    </source>
</evidence>
<evidence type="ECO:0000256" key="4">
    <source>
        <dbReference type="ARBA" id="ARBA00023239"/>
    </source>
</evidence>
<reference evidence="10" key="1">
    <citation type="submission" date="2005-10" db="EMBL/GenBank/DDBJ databases">
        <title>Complete sequence of Pelobacter carbinolicus DSM 2380.</title>
        <authorList>
            <person name="Copeland A."/>
            <person name="Lucas S."/>
            <person name="Lapidus A."/>
            <person name="Barry K."/>
            <person name="Detter J.C."/>
            <person name="Glavina T."/>
            <person name="Hammon N."/>
            <person name="Israni S."/>
            <person name="Pitluck S."/>
            <person name="Chertkov O."/>
            <person name="Schmutz J."/>
            <person name="Larimer F."/>
            <person name="Land M."/>
            <person name="Kyrpides N."/>
            <person name="Ivanova N."/>
            <person name="Richardson P."/>
        </authorList>
    </citation>
    <scope>NUCLEOTIDE SEQUENCE [LARGE SCALE GENOMIC DNA]</scope>
    <source>
        <strain evidence="10">DSM 2380 / NBRC 103641 / GraBd1</strain>
    </source>
</reference>
<dbReference type="GO" id="GO:0046872">
    <property type="term" value="F:metal ion binding"/>
    <property type="evidence" value="ECO:0007669"/>
    <property type="project" value="UniProtKB-KW"/>
</dbReference>
<keyword evidence="4 7" id="KW-0456">Lyase</keyword>
<name>Q3A6H8_SYNC1</name>
<organism evidence="9 10">
    <name type="scientific">Syntrophotalea carbinolica (strain DSM 2380 / NBRC 103641 / GraBd1)</name>
    <name type="common">Pelobacter carbinolicus</name>
    <dbReference type="NCBI Taxonomy" id="338963"/>
    <lineage>
        <taxon>Bacteria</taxon>
        <taxon>Pseudomonadati</taxon>
        <taxon>Thermodesulfobacteriota</taxon>
        <taxon>Desulfuromonadia</taxon>
        <taxon>Desulfuromonadales</taxon>
        <taxon>Syntrophotaleaceae</taxon>
        <taxon>Syntrophotalea</taxon>
    </lineage>
</organism>
<comment type="function">
    <text evidence="7">Catalyzes the ferrous insertion into protoporphyrin IX.</text>
</comment>
<evidence type="ECO:0000313" key="9">
    <source>
        <dbReference type="EMBL" id="ABA88029.2"/>
    </source>
</evidence>
<dbReference type="HOGENOM" id="CLU_018884_4_2_7"/>
<dbReference type="Gene3D" id="3.40.50.1400">
    <property type="match status" value="2"/>
</dbReference>
<dbReference type="CDD" id="cd00419">
    <property type="entry name" value="Ferrochelatase_C"/>
    <property type="match status" value="1"/>
</dbReference>
<dbReference type="KEGG" id="pca:Pcar_0770"/>
<dbReference type="HAMAP" id="MF_00323">
    <property type="entry name" value="Ferrochelatase"/>
    <property type="match status" value="1"/>
</dbReference>
<keyword evidence="5 7" id="KW-0627">Porphyrin biosynthesis</keyword>
<dbReference type="GO" id="GO:0005737">
    <property type="term" value="C:cytoplasm"/>
    <property type="evidence" value="ECO:0007669"/>
    <property type="project" value="UniProtKB-SubCell"/>
</dbReference>
<dbReference type="InterPro" id="IPR033659">
    <property type="entry name" value="Ferrochelatase_N"/>
</dbReference>
<keyword evidence="7" id="KW-0479">Metal-binding</keyword>
<feature type="binding site" evidence="7">
    <location>
        <position position="195"/>
    </location>
    <ligand>
        <name>Fe(2+)</name>
        <dbReference type="ChEBI" id="CHEBI:29033"/>
    </ligand>
</feature>
<dbReference type="eggNOG" id="COG0276">
    <property type="taxonomic scope" value="Bacteria"/>
</dbReference>
<dbReference type="OrthoDB" id="9809741at2"/>
<comment type="subcellular location">
    <subcellularLocation>
        <location evidence="7">Cytoplasm</location>
    </subcellularLocation>
</comment>
<dbReference type="GO" id="GO:0004325">
    <property type="term" value="F:ferrochelatase activity"/>
    <property type="evidence" value="ECO:0007669"/>
    <property type="project" value="UniProtKB-UniRule"/>
</dbReference>
<dbReference type="PANTHER" id="PTHR11108:SF1">
    <property type="entry name" value="FERROCHELATASE, MITOCHONDRIAL"/>
    <property type="match status" value="1"/>
</dbReference>
<dbReference type="GO" id="GO:0006783">
    <property type="term" value="P:heme biosynthetic process"/>
    <property type="evidence" value="ECO:0007669"/>
    <property type="project" value="UniProtKB-UniRule"/>
</dbReference>
<evidence type="ECO:0000256" key="1">
    <source>
        <dbReference type="ARBA" id="ARBA00007718"/>
    </source>
</evidence>
<evidence type="ECO:0000256" key="2">
    <source>
        <dbReference type="ARBA" id="ARBA00023004"/>
    </source>
</evidence>
<comment type="catalytic activity">
    <reaction evidence="6">
        <text>Fe-coproporphyrin III + 2 H(+) = coproporphyrin III + Fe(2+)</text>
        <dbReference type="Rhea" id="RHEA:49572"/>
        <dbReference type="ChEBI" id="CHEBI:15378"/>
        <dbReference type="ChEBI" id="CHEBI:29033"/>
        <dbReference type="ChEBI" id="CHEBI:68438"/>
        <dbReference type="ChEBI" id="CHEBI:131725"/>
        <dbReference type="EC" id="4.99.1.9"/>
    </reaction>
    <physiologicalReaction direction="right-to-left" evidence="6">
        <dbReference type="Rhea" id="RHEA:49574"/>
    </physiologicalReaction>
</comment>
<keyword evidence="3 7" id="KW-0350">Heme biosynthesis</keyword>
<dbReference type="PANTHER" id="PTHR11108">
    <property type="entry name" value="FERROCHELATASE"/>
    <property type="match status" value="1"/>
</dbReference>
<sequence length="341" mass="38945">MAEKTALISLNMGGPDRPESVAPFLRNLFSDRELIRLPGGAWLQRPFARLMARLRAPKARRAYEAIGGASPLRIWTECQTRAIGRLLGEEWRTAVIMRYWEPRAKEVLTHLRREGVKRAMVLSLYPHFTAATSGSSINDFCRHAVRFCPELDYRLIHDWFDWPPFLDALAHLVREALARFDGEQRHRVTLLFSAHALPEKLILEGDPYLDQVRTTMRGVLERLPEYRSRSRLAFQSRSGPVRWIGPSVTEALDTLVDEGVREVLVVPVSFVSDHVETLHEIDQGYRDYALRRGMTRFERVAAFNDDPGFIRAMASLVASRVPASWRDSRQNENGAPCQGTP</sequence>
<reference evidence="9 10" key="2">
    <citation type="journal article" date="2012" name="BMC Genomics">
        <title>The genome of Pelobacter carbinolicus reveals surprising metabolic capabilities and physiological features.</title>
        <authorList>
            <person name="Aklujkar M."/>
            <person name="Haveman S.A."/>
            <person name="Didonato R.Jr."/>
            <person name="Chertkov O."/>
            <person name="Han C.S."/>
            <person name="Land M.L."/>
            <person name="Brown P."/>
            <person name="Lovley D.R."/>
        </authorList>
    </citation>
    <scope>NUCLEOTIDE SEQUENCE [LARGE SCALE GENOMIC DNA]</scope>
    <source>
        <strain evidence="10">DSM 2380 / NBRC 103641 / GraBd1</strain>
    </source>
</reference>
<dbReference type="Proteomes" id="UP000002534">
    <property type="component" value="Chromosome"/>
</dbReference>
<dbReference type="CDD" id="cd03411">
    <property type="entry name" value="Ferrochelatase_N"/>
    <property type="match status" value="1"/>
</dbReference>
<dbReference type="RefSeq" id="WP_011340476.1">
    <property type="nucleotide sequence ID" value="NC_007498.2"/>
</dbReference>
<dbReference type="UniPathway" id="UPA00252">
    <property type="reaction ID" value="UER00325"/>
</dbReference>
<dbReference type="Pfam" id="PF00762">
    <property type="entry name" value="Ferrochelatase"/>
    <property type="match status" value="1"/>
</dbReference>
<gene>
    <name evidence="7 9" type="primary">hemH</name>
    <name evidence="9" type="ordered locus">Pcar_0770</name>
</gene>
<evidence type="ECO:0000256" key="6">
    <source>
        <dbReference type="ARBA" id="ARBA00024536"/>
    </source>
</evidence>
<evidence type="ECO:0000313" key="10">
    <source>
        <dbReference type="Proteomes" id="UP000002534"/>
    </source>
</evidence>
<evidence type="ECO:0000256" key="7">
    <source>
        <dbReference type="HAMAP-Rule" id="MF_00323"/>
    </source>
</evidence>